<keyword evidence="1" id="KW-0472">Membrane</keyword>
<gene>
    <name evidence="3" type="ORF">SAY86_025269</name>
</gene>
<keyword evidence="1" id="KW-1133">Transmembrane helix</keyword>
<name>A0AAN7M819_TRANT</name>
<organism evidence="3 4">
    <name type="scientific">Trapa natans</name>
    <name type="common">Water chestnut</name>
    <dbReference type="NCBI Taxonomy" id="22666"/>
    <lineage>
        <taxon>Eukaryota</taxon>
        <taxon>Viridiplantae</taxon>
        <taxon>Streptophyta</taxon>
        <taxon>Embryophyta</taxon>
        <taxon>Tracheophyta</taxon>
        <taxon>Spermatophyta</taxon>
        <taxon>Magnoliopsida</taxon>
        <taxon>eudicotyledons</taxon>
        <taxon>Gunneridae</taxon>
        <taxon>Pentapetalae</taxon>
        <taxon>rosids</taxon>
        <taxon>malvids</taxon>
        <taxon>Myrtales</taxon>
        <taxon>Lythraceae</taxon>
        <taxon>Trapa</taxon>
    </lineage>
</organism>
<dbReference type="Proteomes" id="UP001346149">
    <property type="component" value="Unassembled WGS sequence"/>
</dbReference>
<dbReference type="EMBL" id="JAXQNO010000004">
    <property type="protein sequence ID" value="KAK4799904.1"/>
    <property type="molecule type" value="Genomic_DNA"/>
</dbReference>
<protein>
    <recommendedName>
        <fullName evidence="2">Gag1-like clamp domain-containing protein</fullName>
    </recommendedName>
</protein>
<evidence type="ECO:0000256" key="1">
    <source>
        <dbReference type="SAM" id="Phobius"/>
    </source>
</evidence>
<evidence type="ECO:0000313" key="4">
    <source>
        <dbReference type="Proteomes" id="UP001346149"/>
    </source>
</evidence>
<proteinExistence type="predicted"/>
<dbReference type="PANTHER" id="PTHR33373:SF28">
    <property type="entry name" value="OS07G0479600 PROTEIN"/>
    <property type="match status" value="1"/>
</dbReference>
<dbReference type="Pfam" id="PF13259">
    <property type="entry name" value="clamp_Gag1-like"/>
    <property type="match status" value="1"/>
</dbReference>
<evidence type="ECO:0000259" key="2">
    <source>
        <dbReference type="Pfam" id="PF13259"/>
    </source>
</evidence>
<keyword evidence="4" id="KW-1185">Reference proteome</keyword>
<sequence>MEVIIFPLSLLPGVIVSLYIQLFLVPAIAWHEDRRKWLGDQPRTERKINEGKDPIISWSTGYDELQVRLMATNEPFSGPIPLQEMVKFLVDIWQDNASLIRTLSYTAILADSLIKTKPID</sequence>
<accession>A0AAN7M819</accession>
<keyword evidence="1" id="KW-0812">Transmembrane</keyword>
<comment type="caution">
    <text evidence="3">The sequence shown here is derived from an EMBL/GenBank/DDBJ whole genome shotgun (WGS) entry which is preliminary data.</text>
</comment>
<feature type="transmembrane region" description="Helical" evidence="1">
    <location>
        <begin position="6"/>
        <end position="30"/>
    </location>
</feature>
<evidence type="ECO:0000313" key="3">
    <source>
        <dbReference type="EMBL" id="KAK4799904.1"/>
    </source>
</evidence>
<reference evidence="3 4" key="1">
    <citation type="journal article" date="2023" name="Hortic Res">
        <title>Pangenome of water caltrop reveals structural variations and asymmetric subgenome divergence after allopolyploidization.</title>
        <authorList>
            <person name="Zhang X."/>
            <person name="Chen Y."/>
            <person name="Wang L."/>
            <person name="Yuan Y."/>
            <person name="Fang M."/>
            <person name="Shi L."/>
            <person name="Lu R."/>
            <person name="Comes H.P."/>
            <person name="Ma Y."/>
            <person name="Chen Y."/>
            <person name="Huang G."/>
            <person name="Zhou Y."/>
            <person name="Zheng Z."/>
            <person name="Qiu Y."/>
        </authorList>
    </citation>
    <scope>NUCLEOTIDE SEQUENCE [LARGE SCALE GENOMIC DNA]</scope>
    <source>
        <strain evidence="3">F231</strain>
    </source>
</reference>
<dbReference type="AlphaFoldDB" id="A0AAN7M819"/>
<dbReference type="PANTHER" id="PTHR33373">
    <property type="entry name" value="OS07G0479600 PROTEIN"/>
    <property type="match status" value="1"/>
</dbReference>
<dbReference type="InterPro" id="IPR025124">
    <property type="entry name" value="Gag1-like_clamp"/>
</dbReference>
<feature type="domain" description="Gag1-like clamp" evidence="2">
    <location>
        <begin position="59"/>
        <end position="96"/>
    </location>
</feature>